<organism evidence="12 13">
    <name type="scientific">Natronorubrum thiooxidans</name>
    <dbReference type="NCBI Taxonomy" id="308853"/>
    <lineage>
        <taxon>Archaea</taxon>
        <taxon>Methanobacteriati</taxon>
        <taxon>Methanobacteriota</taxon>
        <taxon>Stenosarchaea group</taxon>
        <taxon>Halobacteria</taxon>
        <taxon>Halobacteriales</taxon>
        <taxon>Natrialbaceae</taxon>
        <taxon>Natronorubrum</taxon>
    </lineage>
</organism>
<feature type="transmembrane region" description="Helical" evidence="9">
    <location>
        <begin position="70"/>
        <end position="92"/>
    </location>
</feature>
<dbReference type="PANTHER" id="PTHR24221">
    <property type="entry name" value="ATP-BINDING CASSETTE SUB-FAMILY B"/>
    <property type="match status" value="1"/>
</dbReference>
<evidence type="ECO:0000259" key="11">
    <source>
        <dbReference type="PROSITE" id="PS50929"/>
    </source>
</evidence>
<dbReference type="InterPro" id="IPR036640">
    <property type="entry name" value="ABC1_TM_sf"/>
</dbReference>
<dbReference type="Gene3D" id="1.20.1560.10">
    <property type="entry name" value="ABC transporter type 1, transmembrane domain"/>
    <property type="match status" value="1"/>
</dbReference>
<keyword evidence="13" id="KW-1185">Reference proteome</keyword>
<evidence type="ECO:0000313" key="12">
    <source>
        <dbReference type="EMBL" id="SIS10479.1"/>
    </source>
</evidence>
<keyword evidence="5" id="KW-0547">Nucleotide-binding</keyword>
<keyword evidence="7 9" id="KW-1133">Transmembrane helix</keyword>
<feature type="transmembrane region" description="Helical" evidence="9">
    <location>
        <begin position="24"/>
        <end position="50"/>
    </location>
</feature>
<dbReference type="InterPro" id="IPR003439">
    <property type="entry name" value="ABC_transporter-like_ATP-bd"/>
</dbReference>
<evidence type="ECO:0000256" key="1">
    <source>
        <dbReference type="ARBA" id="ARBA00004651"/>
    </source>
</evidence>
<sequence length="603" mass="66413">MSDDYTYREKAAAVRRVAAFRPAFTLGVIILSVVAAGLEAVGLSFILPILELAQGEVDPDEASGVLGMFVTLYQTLGIPFTLGYLVTGVAAVMTIRYSSSFLVAWFQAALSQYYKQEIRTDAYDKALDARVSYFDQEGSDEILNAIITESGYASSVIKILVRLVEQGLLAAMYFGIALFIAPWLTLVTGVVLGGVVLLFKFGLESGASVGGRLAEANEEVQTAAQGGTQGIRDVKAFGMRGELFTRFSDAVETAVRSSIRISRNKAIIKNFYQLVIAVTVFVLIYVAIAFTSLSLGALAVFLFAIFRLGPKVSVLSNVIYDLDSKLPHLIRTQRFLDEMDDYSEPEPVRDEAPSDIERVEFDDVRFSYETSDDEVLRGVSFDVERGEFVAFVGQSGAGKSTIISLFARMYEPDAGEIRADSTPIDEFPIQEWRKRVSVVRQNPFIFNETLRYNLTVGNRDATQEEIEKVCEIAQVTEFFNDLPNGFDTELGDDGVRLSGGQQQRIAIARALLKDADFLLLDEATSDLDTGLEEKVHSAIEAMDRDYGMVVVAHRLSTVTNADRIYAMDQGKIVERGDHRTLISKNGQYAGLYDRQVVAGSASD</sequence>
<dbReference type="OrthoDB" id="121502at2157"/>
<dbReference type="Proteomes" id="UP000185936">
    <property type="component" value="Unassembled WGS sequence"/>
</dbReference>
<evidence type="ECO:0000256" key="3">
    <source>
        <dbReference type="ARBA" id="ARBA00022475"/>
    </source>
</evidence>
<dbReference type="STRING" id="308853.SAMN05421752_11170"/>
<keyword evidence="8 9" id="KW-0472">Membrane</keyword>
<dbReference type="GO" id="GO:0016887">
    <property type="term" value="F:ATP hydrolysis activity"/>
    <property type="evidence" value="ECO:0007669"/>
    <property type="project" value="InterPro"/>
</dbReference>
<dbReference type="SMART" id="SM00382">
    <property type="entry name" value="AAA"/>
    <property type="match status" value="1"/>
</dbReference>
<keyword evidence="4 9" id="KW-0812">Transmembrane</keyword>
<dbReference type="PROSITE" id="PS50929">
    <property type="entry name" value="ABC_TM1F"/>
    <property type="match status" value="1"/>
</dbReference>
<feature type="transmembrane region" description="Helical" evidence="9">
    <location>
        <begin position="168"/>
        <end position="199"/>
    </location>
</feature>
<proteinExistence type="predicted"/>
<dbReference type="SUPFAM" id="SSF52540">
    <property type="entry name" value="P-loop containing nucleoside triphosphate hydrolases"/>
    <property type="match status" value="1"/>
</dbReference>
<evidence type="ECO:0000313" key="13">
    <source>
        <dbReference type="Proteomes" id="UP000185936"/>
    </source>
</evidence>
<accession>A0A1N7GD06</accession>
<evidence type="ECO:0000256" key="5">
    <source>
        <dbReference type="ARBA" id="ARBA00022741"/>
    </source>
</evidence>
<dbReference type="InterPro" id="IPR039421">
    <property type="entry name" value="Type_1_exporter"/>
</dbReference>
<gene>
    <name evidence="12" type="ORF">SAMN05421752_11170</name>
</gene>
<evidence type="ECO:0000256" key="7">
    <source>
        <dbReference type="ARBA" id="ARBA00022989"/>
    </source>
</evidence>
<dbReference type="GO" id="GO:0140359">
    <property type="term" value="F:ABC-type transporter activity"/>
    <property type="evidence" value="ECO:0007669"/>
    <property type="project" value="InterPro"/>
</dbReference>
<dbReference type="RefSeq" id="WP_076609956.1">
    <property type="nucleotide sequence ID" value="NZ_FTNR01000011.1"/>
</dbReference>
<keyword evidence="2" id="KW-0813">Transport</keyword>
<dbReference type="GO" id="GO:0005886">
    <property type="term" value="C:plasma membrane"/>
    <property type="evidence" value="ECO:0007669"/>
    <property type="project" value="UniProtKB-SubCell"/>
</dbReference>
<evidence type="ECO:0000256" key="8">
    <source>
        <dbReference type="ARBA" id="ARBA00023136"/>
    </source>
</evidence>
<dbReference type="GO" id="GO:0005524">
    <property type="term" value="F:ATP binding"/>
    <property type="evidence" value="ECO:0007669"/>
    <property type="project" value="UniProtKB-KW"/>
</dbReference>
<protein>
    <submittedName>
        <fullName evidence="12">ATP-binding cassette, subfamily B, MsbA</fullName>
    </submittedName>
</protein>
<feature type="domain" description="ABC transmembrane type-1" evidence="11">
    <location>
        <begin position="26"/>
        <end position="324"/>
    </location>
</feature>
<keyword evidence="3" id="KW-1003">Cell membrane</keyword>
<feature type="transmembrane region" description="Helical" evidence="9">
    <location>
        <begin position="274"/>
        <end position="306"/>
    </location>
</feature>
<dbReference type="InterPro" id="IPR027417">
    <property type="entry name" value="P-loop_NTPase"/>
</dbReference>
<keyword evidence="6 12" id="KW-0067">ATP-binding</keyword>
<dbReference type="InterPro" id="IPR011527">
    <property type="entry name" value="ABC1_TM_dom"/>
</dbReference>
<evidence type="ECO:0000256" key="2">
    <source>
        <dbReference type="ARBA" id="ARBA00022448"/>
    </source>
</evidence>
<dbReference type="AlphaFoldDB" id="A0A1N7GD06"/>
<evidence type="ECO:0000256" key="6">
    <source>
        <dbReference type="ARBA" id="ARBA00022840"/>
    </source>
</evidence>
<dbReference type="PANTHER" id="PTHR24221:SF654">
    <property type="entry name" value="ATP-BINDING CASSETTE SUB-FAMILY B MEMBER 6"/>
    <property type="match status" value="1"/>
</dbReference>
<evidence type="ECO:0000259" key="10">
    <source>
        <dbReference type="PROSITE" id="PS50893"/>
    </source>
</evidence>
<reference evidence="13" key="1">
    <citation type="submission" date="2017-01" db="EMBL/GenBank/DDBJ databases">
        <authorList>
            <person name="Varghese N."/>
            <person name="Submissions S."/>
        </authorList>
    </citation>
    <scope>NUCLEOTIDE SEQUENCE [LARGE SCALE GENOMIC DNA]</scope>
    <source>
        <strain evidence="13">type strain: HArc-</strain>
    </source>
</reference>
<name>A0A1N7GD06_9EURY</name>
<feature type="domain" description="ABC transporter" evidence="10">
    <location>
        <begin position="359"/>
        <end position="594"/>
    </location>
</feature>
<dbReference type="SUPFAM" id="SSF90123">
    <property type="entry name" value="ABC transporter transmembrane region"/>
    <property type="match status" value="1"/>
</dbReference>
<evidence type="ECO:0000256" key="9">
    <source>
        <dbReference type="SAM" id="Phobius"/>
    </source>
</evidence>
<dbReference type="FunFam" id="3.40.50.300:FF:000221">
    <property type="entry name" value="Multidrug ABC transporter ATP-binding protein"/>
    <property type="match status" value="1"/>
</dbReference>
<dbReference type="Gene3D" id="3.40.50.300">
    <property type="entry name" value="P-loop containing nucleotide triphosphate hydrolases"/>
    <property type="match status" value="1"/>
</dbReference>
<evidence type="ECO:0000256" key="4">
    <source>
        <dbReference type="ARBA" id="ARBA00022692"/>
    </source>
</evidence>
<dbReference type="PROSITE" id="PS50893">
    <property type="entry name" value="ABC_TRANSPORTER_2"/>
    <property type="match status" value="1"/>
</dbReference>
<dbReference type="PROSITE" id="PS00211">
    <property type="entry name" value="ABC_TRANSPORTER_1"/>
    <property type="match status" value="1"/>
</dbReference>
<dbReference type="InterPro" id="IPR017871">
    <property type="entry name" value="ABC_transporter-like_CS"/>
</dbReference>
<dbReference type="Pfam" id="PF00664">
    <property type="entry name" value="ABC_membrane"/>
    <property type="match status" value="1"/>
</dbReference>
<comment type="subcellular location">
    <subcellularLocation>
        <location evidence="1">Cell membrane</location>
        <topology evidence="1">Multi-pass membrane protein</topology>
    </subcellularLocation>
</comment>
<dbReference type="InterPro" id="IPR003593">
    <property type="entry name" value="AAA+_ATPase"/>
</dbReference>
<dbReference type="EMBL" id="FTNR01000011">
    <property type="protein sequence ID" value="SIS10479.1"/>
    <property type="molecule type" value="Genomic_DNA"/>
</dbReference>
<dbReference type="Pfam" id="PF00005">
    <property type="entry name" value="ABC_tran"/>
    <property type="match status" value="1"/>
</dbReference>